<dbReference type="Proteomes" id="UP000236546">
    <property type="component" value="Unassembled WGS sequence"/>
</dbReference>
<dbReference type="EMBL" id="MTYH01000013">
    <property type="protein sequence ID" value="PNP47464.1"/>
    <property type="molecule type" value="Genomic_DNA"/>
</dbReference>
<dbReference type="OrthoDB" id="4890537at2759"/>
<accession>A0A2K0TPM4</accession>
<evidence type="ECO:0000256" key="1">
    <source>
        <dbReference type="SAM" id="MobiDB-lite"/>
    </source>
</evidence>
<organism evidence="2 3">
    <name type="scientific">Trichoderma gamsii</name>
    <dbReference type="NCBI Taxonomy" id="398673"/>
    <lineage>
        <taxon>Eukaryota</taxon>
        <taxon>Fungi</taxon>
        <taxon>Dikarya</taxon>
        <taxon>Ascomycota</taxon>
        <taxon>Pezizomycotina</taxon>
        <taxon>Sordariomycetes</taxon>
        <taxon>Hypocreomycetidae</taxon>
        <taxon>Hypocreales</taxon>
        <taxon>Hypocreaceae</taxon>
        <taxon>Trichoderma</taxon>
    </lineage>
</organism>
<feature type="region of interest" description="Disordered" evidence="1">
    <location>
        <begin position="132"/>
        <end position="153"/>
    </location>
</feature>
<sequence length="167" mass="17494">MASYPQSVDLSQATNASRSPQAPNTRKTAGPIRDPSKTLLNALHDPFLPGSGWECIPCESKAGPETVGSQTTGSIVDASAFNNTAGHAQSGLSKTNVDAFNAFDSGLVSNAHKASGFPTTYVNVDVTSTADTAVSSQQPENKHPGSPDSKTCDAFIHMGSWVKEERQ</sequence>
<protein>
    <submittedName>
        <fullName evidence="2">Uncharacterized protein</fullName>
    </submittedName>
</protein>
<comment type="caution">
    <text evidence="2">The sequence shown here is derived from an EMBL/GenBank/DDBJ whole genome shotgun (WGS) entry which is preliminary data.</text>
</comment>
<proteinExistence type="predicted"/>
<feature type="region of interest" description="Disordered" evidence="1">
    <location>
        <begin position="1"/>
        <end position="38"/>
    </location>
</feature>
<gene>
    <name evidence="2" type="ORF">TGAMA5MH_01285</name>
</gene>
<evidence type="ECO:0000313" key="3">
    <source>
        <dbReference type="Proteomes" id="UP000236546"/>
    </source>
</evidence>
<evidence type="ECO:0000313" key="2">
    <source>
        <dbReference type="EMBL" id="PNP47464.1"/>
    </source>
</evidence>
<dbReference type="AlphaFoldDB" id="A0A2K0TPM4"/>
<reference evidence="2 3" key="1">
    <citation type="submission" date="2017-02" db="EMBL/GenBank/DDBJ databases">
        <title>Genomes of Trichoderma spp. with biocontrol activity.</title>
        <authorList>
            <person name="Gardiner D."/>
            <person name="Kazan K."/>
            <person name="Vos C."/>
            <person name="Harvey P."/>
        </authorList>
    </citation>
    <scope>NUCLEOTIDE SEQUENCE [LARGE SCALE GENOMIC DNA]</scope>
    <source>
        <strain evidence="2 3">A5MH</strain>
    </source>
</reference>
<feature type="compositionally biased region" description="Polar residues" evidence="1">
    <location>
        <begin position="1"/>
        <end position="27"/>
    </location>
</feature>
<name>A0A2K0TPM4_9HYPO</name>